<gene>
    <name evidence="2" type="ORF">WG66_15196</name>
</gene>
<dbReference type="PANTHER" id="PTHR47784:SF5">
    <property type="entry name" value="STEROL UPTAKE CONTROL PROTEIN 2"/>
    <property type="match status" value="1"/>
</dbReference>
<dbReference type="AlphaFoldDB" id="A0A0W0F7E1"/>
<dbReference type="PROSITE" id="PS00463">
    <property type="entry name" value="ZN2_CY6_FUNGAL_1"/>
    <property type="match status" value="1"/>
</dbReference>
<dbReference type="Pfam" id="PF00172">
    <property type="entry name" value="Zn_clus"/>
    <property type="match status" value="1"/>
</dbReference>
<evidence type="ECO:0000313" key="2">
    <source>
        <dbReference type="EMBL" id="KTB32247.1"/>
    </source>
</evidence>
<protein>
    <recommendedName>
        <fullName evidence="1">Zn(2)-C6 fungal-type domain-containing protein</fullName>
    </recommendedName>
</protein>
<dbReference type="SMART" id="SM00066">
    <property type="entry name" value="GAL4"/>
    <property type="match status" value="1"/>
</dbReference>
<dbReference type="GO" id="GO:0001228">
    <property type="term" value="F:DNA-binding transcription activator activity, RNA polymerase II-specific"/>
    <property type="evidence" value="ECO:0007669"/>
    <property type="project" value="TreeGrafter"/>
</dbReference>
<sequence>MSTTGSATTFKFEGVIRLHTRSRSGCLTCRKRRIKCDETKPVCRKCYRRNLECVQRPKNEHNQERPQQQEMVLYKPLTAPTPIPLSITSRRIMHHFTTATSVSFYSEPGCTNILRTMAPQLLWDNPHLFHALLSCTALHLGRFYSEEPKWIHLASAHRKAAIDALPGATNPDANFLMTGLFAIYTISSSLSSSPKNIFSLMTSLHNVFSPFEGRHMNEDQRLKAVDPFSVNLQADLVEVLVHLQQIYDFHMPGFEPESEELFDPSIKAAYRKAVEALYIVYRLSQTGYESMGAVLWPGLFGGRFHGLLNERKQRALVLLYYYLGMLKCIDEKFWWAKEAGRCQDYIYGLLDVGWRGWVLQYDGSTKNYSIANSTRRLTY</sequence>
<evidence type="ECO:0000259" key="1">
    <source>
        <dbReference type="PROSITE" id="PS50048"/>
    </source>
</evidence>
<feature type="domain" description="Zn(2)-C6 fungal-type" evidence="1">
    <location>
        <begin position="25"/>
        <end position="55"/>
    </location>
</feature>
<accession>A0A0W0F7E1</accession>
<dbReference type="InterPro" id="IPR001138">
    <property type="entry name" value="Zn2Cys6_DnaBD"/>
</dbReference>
<dbReference type="GO" id="GO:0008270">
    <property type="term" value="F:zinc ion binding"/>
    <property type="evidence" value="ECO:0007669"/>
    <property type="project" value="InterPro"/>
</dbReference>
<evidence type="ECO:0000313" key="3">
    <source>
        <dbReference type="Proteomes" id="UP000054988"/>
    </source>
</evidence>
<proteinExistence type="predicted"/>
<reference evidence="2 3" key="1">
    <citation type="submission" date="2015-12" db="EMBL/GenBank/DDBJ databases">
        <title>Draft genome sequence of Moniliophthora roreri, the causal agent of frosty pod rot of cacao.</title>
        <authorList>
            <person name="Aime M.C."/>
            <person name="Diaz-Valderrama J.R."/>
            <person name="Kijpornyongpan T."/>
            <person name="Phillips-Mora W."/>
        </authorList>
    </citation>
    <scope>NUCLEOTIDE SEQUENCE [LARGE SCALE GENOMIC DNA]</scope>
    <source>
        <strain evidence="2 3">MCA 2952</strain>
    </source>
</reference>
<dbReference type="Gene3D" id="4.10.240.10">
    <property type="entry name" value="Zn(2)-C6 fungal-type DNA-binding domain"/>
    <property type="match status" value="1"/>
</dbReference>
<organism evidence="2 3">
    <name type="scientific">Moniliophthora roreri</name>
    <name type="common">Frosty pod rot fungus</name>
    <name type="synonym">Monilia roreri</name>
    <dbReference type="NCBI Taxonomy" id="221103"/>
    <lineage>
        <taxon>Eukaryota</taxon>
        <taxon>Fungi</taxon>
        <taxon>Dikarya</taxon>
        <taxon>Basidiomycota</taxon>
        <taxon>Agaricomycotina</taxon>
        <taxon>Agaricomycetes</taxon>
        <taxon>Agaricomycetidae</taxon>
        <taxon>Agaricales</taxon>
        <taxon>Marasmiineae</taxon>
        <taxon>Marasmiaceae</taxon>
        <taxon>Moniliophthora</taxon>
    </lineage>
</organism>
<dbReference type="PROSITE" id="PS50048">
    <property type="entry name" value="ZN2_CY6_FUNGAL_2"/>
    <property type="match status" value="1"/>
</dbReference>
<dbReference type="CDD" id="cd00067">
    <property type="entry name" value="GAL4"/>
    <property type="match status" value="1"/>
</dbReference>
<comment type="caution">
    <text evidence="2">The sequence shown here is derived from an EMBL/GenBank/DDBJ whole genome shotgun (WGS) entry which is preliminary data.</text>
</comment>
<dbReference type="EMBL" id="LATX01002243">
    <property type="protein sequence ID" value="KTB32247.1"/>
    <property type="molecule type" value="Genomic_DNA"/>
</dbReference>
<dbReference type="PANTHER" id="PTHR47784">
    <property type="entry name" value="STEROL UPTAKE CONTROL PROTEIN 2"/>
    <property type="match status" value="1"/>
</dbReference>
<dbReference type="InterPro" id="IPR053157">
    <property type="entry name" value="Sterol_Uptake_Regulator"/>
</dbReference>
<dbReference type="SUPFAM" id="SSF57701">
    <property type="entry name" value="Zn2/Cys6 DNA-binding domain"/>
    <property type="match status" value="1"/>
</dbReference>
<name>A0A0W0F7E1_MONRR</name>
<dbReference type="Proteomes" id="UP000054988">
    <property type="component" value="Unassembled WGS sequence"/>
</dbReference>
<dbReference type="InterPro" id="IPR036864">
    <property type="entry name" value="Zn2-C6_fun-type_DNA-bd_sf"/>
</dbReference>